<dbReference type="InterPro" id="IPR023181">
    <property type="entry name" value="Homospermid_syn-like_C"/>
</dbReference>
<sequence length="465" mass="50584">MSSKRIEHILIVGFGCIGQAILPLLSHAYPDAAITVLDRTMDAHRLALARQYRAAPLHATVTAGNHPALLGPLLGPQSFLLNLAPAVCSRDLIALAQAHQSLYLDSGIEPWDYEDGMDSIHLSNYALRSEMLAFARGRERMPTALVAHGANPGLVSLLVKAALLKLARHAGLPDSQPADQAAWAGLARRLDVRVIQVAEYDSQSAPGFPAPGEFANTWSADGFITECLQDAELGWGSHERGLPPGGRRHGDGSDAAIALDRPGHRTRVRSWSALHGPFEAWLITHNESISLAEYLTCATPGEPLYRPTVYYAYRPTRATLASMQWLDERGASRIASHRILKDEIDDGVDELGVLLMSGCHGAVWHGSQLDVQRARRLAPHNSATSLQVASSIVAGMRWAQANPARGVTESDALDYQPVLEQAAGWWAPMVTRFTDWTPVPGRRTLSFDEFLLTAPAPRDTEITQP</sequence>
<evidence type="ECO:0000259" key="1">
    <source>
        <dbReference type="Pfam" id="PF03435"/>
    </source>
</evidence>
<keyword evidence="4" id="KW-1185">Reference proteome</keyword>
<feature type="domain" description="Saccharopine dehydrogenase NADP binding" evidence="1">
    <location>
        <begin position="9"/>
        <end position="139"/>
    </location>
</feature>
<organism evidence="3 4">
    <name type="scientific">Cupriavidus basilensis</name>
    <dbReference type="NCBI Taxonomy" id="68895"/>
    <lineage>
        <taxon>Bacteria</taxon>
        <taxon>Pseudomonadati</taxon>
        <taxon>Pseudomonadota</taxon>
        <taxon>Betaproteobacteria</taxon>
        <taxon>Burkholderiales</taxon>
        <taxon>Burkholderiaceae</taxon>
        <taxon>Cupriavidus</taxon>
    </lineage>
</organism>
<protein>
    <submittedName>
        <fullName evidence="3">Saccharopine dehydrogenase C-terminal domain-containing protein</fullName>
    </submittedName>
</protein>
<name>A0ABT6AJS2_9BURK</name>
<evidence type="ECO:0000259" key="2">
    <source>
        <dbReference type="Pfam" id="PF16653"/>
    </source>
</evidence>
<evidence type="ECO:0000313" key="3">
    <source>
        <dbReference type="EMBL" id="MDF3832557.1"/>
    </source>
</evidence>
<accession>A0ABT6AJS2</accession>
<dbReference type="InterPro" id="IPR005097">
    <property type="entry name" value="Sacchrp_dh_NADP-bd"/>
</dbReference>
<dbReference type="Pfam" id="PF16653">
    <property type="entry name" value="Sacchrp_dh_C"/>
    <property type="match status" value="1"/>
</dbReference>
<dbReference type="Proteomes" id="UP001216674">
    <property type="component" value="Unassembled WGS sequence"/>
</dbReference>
<dbReference type="RefSeq" id="WP_276264146.1">
    <property type="nucleotide sequence ID" value="NZ_JARJLM010000111.1"/>
</dbReference>
<dbReference type="Gene3D" id="3.40.50.720">
    <property type="entry name" value="NAD(P)-binding Rossmann-like Domain"/>
    <property type="match status" value="1"/>
</dbReference>
<dbReference type="EMBL" id="JARJLM010000111">
    <property type="protein sequence ID" value="MDF3832557.1"/>
    <property type="molecule type" value="Genomic_DNA"/>
</dbReference>
<feature type="domain" description="Saccharopine dehydrogenase-like C-terminal" evidence="2">
    <location>
        <begin position="149"/>
        <end position="420"/>
    </location>
</feature>
<proteinExistence type="predicted"/>
<dbReference type="InterPro" id="IPR032095">
    <property type="entry name" value="Sacchrp_dh-like_C"/>
</dbReference>
<evidence type="ECO:0000313" key="4">
    <source>
        <dbReference type="Proteomes" id="UP001216674"/>
    </source>
</evidence>
<dbReference type="Gene3D" id="3.30.360.30">
    <property type="entry name" value="homospermidine synthase like"/>
    <property type="match status" value="1"/>
</dbReference>
<dbReference type="Pfam" id="PF03435">
    <property type="entry name" value="Sacchrp_dh_NADP"/>
    <property type="match status" value="1"/>
</dbReference>
<comment type="caution">
    <text evidence="3">The sequence shown here is derived from an EMBL/GenBank/DDBJ whole genome shotgun (WGS) entry which is preliminary data.</text>
</comment>
<gene>
    <name evidence="3" type="ORF">P3W85_06295</name>
</gene>
<reference evidence="3 4" key="1">
    <citation type="submission" date="2023-03" db="EMBL/GenBank/DDBJ databases">
        <title>Draft assemblies of triclosan tolerant bacteria isolated from returned activated sludge.</title>
        <authorList>
            <person name="Van Hamelsveld S."/>
        </authorList>
    </citation>
    <scope>NUCLEOTIDE SEQUENCE [LARGE SCALE GENOMIC DNA]</scope>
    <source>
        <strain evidence="3 4">GW210010_S58</strain>
    </source>
</reference>